<keyword evidence="3" id="KW-0274">FAD</keyword>
<dbReference type="InterPro" id="IPR007867">
    <property type="entry name" value="GMC_OxRtase_C"/>
</dbReference>
<keyword evidence="7" id="KW-1185">Reference proteome</keyword>
<dbReference type="GO" id="GO:0016614">
    <property type="term" value="F:oxidoreductase activity, acting on CH-OH group of donors"/>
    <property type="evidence" value="ECO:0007669"/>
    <property type="project" value="InterPro"/>
</dbReference>
<evidence type="ECO:0000259" key="5">
    <source>
        <dbReference type="Pfam" id="PF05199"/>
    </source>
</evidence>
<dbReference type="Gene3D" id="3.50.50.60">
    <property type="entry name" value="FAD/NAD(P)-binding domain"/>
    <property type="match status" value="2"/>
</dbReference>
<evidence type="ECO:0000256" key="2">
    <source>
        <dbReference type="ARBA" id="ARBA00022630"/>
    </source>
</evidence>
<evidence type="ECO:0000256" key="3">
    <source>
        <dbReference type="ARBA" id="ARBA00022827"/>
    </source>
</evidence>
<organism evidence="6 7">
    <name type="scientific">Cohnella phaseoli</name>
    <dbReference type="NCBI Taxonomy" id="456490"/>
    <lineage>
        <taxon>Bacteria</taxon>
        <taxon>Bacillati</taxon>
        <taxon>Bacillota</taxon>
        <taxon>Bacilli</taxon>
        <taxon>Bacillales</taxon>
        <taxon>Paenibacillaceae</taxon>
        <taxon>Cohnella</taxon>
    </lineage>
</organism>
<keyword evidence="4" id="KW-0560">Oxidoreductase</keyword>
<dbReference type="PANTHER" id="PTHR46056:SF12">
    <property type="entry name" value="LONG-CHAIN-ALCOHOL OXIDASE"/>
    <property type="match status" value="1"/>
</dbReference>
<dbReference type="AlphaFoldDB" id="A0A3D9ICW9"/>
<dbReference type="SUPFAM" id="SSF51905">
    <property type="entry name" value="FAD/NAD(P)-binding domain"/>
    <property type="match status" value="1"/>
</dbReference>
<name>A0A3D9ICW9_9BACL</name>
<comment type="similarity">
    <text evidence="1">Belongs to the GMC oxidoreductase family.</text>
</comment>
<dbReference type="RefSeq" id="WP_116064319.1">
    <property type="nucleotide sequence ID" value="NZ_QRDZ01000031.1"/>
</dbReference>
<dbReference type="EMBL" id="QRDZ01000031">
    <property type="protein sequence ID" value="RED59495.1"/>
    <property type="molecule type" value="Genomic_DNA"/>
</dbReference>
<sequence>MANKLPKVPVVIVGMGWVGGIIAAELTKAGISVVGLERGKSRSTQDYYHVHDELRYASRYELMQDLSKETVTFRNTEKMRALPMRSYGSFLMGDGVGGAGVHWNGQSYRFLPYDFEIYTKTAERYGKNKIPQDMTIRDWGVTYDQLEPYFVKYEQMAGISGPAELPEHLGKMSKPFPTPPMKTTPAMKLFTDAATKLGLHPYIIPSANLSQDYTNPDGIERAVCQYCGFCERFGCEYGAKADPVVTVLPVAQKSGKFELRTYCNVTEIMHDGKKATGVKYVNTLTGQESVQPADVVVLAGYVFTNVRLLLMSKLGQPYDPKTQKGAVGRNYAYQTNGAGSSVYYEDREFNLAMGAGSLGSCLDDYNGDNFDHGDLKFLHGANIRFTQTGLRPIQYQPAPADGPRWGQAFKQATLHNANRILGISGQGASMPNRYHYLDLDPEYKDSLGLPLIRMTFDFLDHDRELVKFIASKTKEIADQMGGTKTTVNDTIKQYNIVPYQSTHNTGGTIMGADPDTSVVNSYLQMWDAENVFICGASNFPHNGGYNPTSTVGALAYRVAEGIEKYMNKGGSLV</sequence>
<dbReference type="Proteomes" id="UP000256977">
    <property type="component" value="Unassembled WGS sequence"/>
</dbReference>
<protein>
    <submittedName>
        <fullName evidence="6">Gluconate 2-dehydrogenase alpha chain</fullName>
    </submittedName>
</protein>
<dbReference type="OrthoDB" id="9787779at2"/>
<feature type="domain" description="Glucose-methanol-choline oxidoreductase C-terminal" evidence="5">
    <location>
        <begin position="439"/>
        <end position="555"/>
    </location>
</feature>
<evidence type="ECO:0000313" key="7">
    <source>
        <dbReference type="Proteomes" id="UP000256977"/>
    </source>
</evidence>
<dbReference type="InterPro" id="IPR036188">
    <property type="entry name" value="FAD/NAD-bd_sf"/>
</dbReference>
<gene>
    <name evidence="6" type="ORF">DFP98_13189</name>
</gene>
<evidence type="ECO:0000256" key="1">
    <source>
        <dbReference type="ARBA" id="ARBA00010790"/>
    </source>
</evidence>
<proteinExistence type="inferred from homology"/>
<evidence type="ECO:0000313" key="6">
    <source>
        <dbReference type="EMBL" id="RED59495.1"/>
    </source>
</evidence>
<reference evidence="6 7" key="1">
    <citation type="submission" date="2018-07" db="EMBL/GenBank/DDBJ databases">
        <title>Genomic Encyclopedia of Type Strains, Phase III (KMG-III): the genomes of soil and plant-associated and newly described type strains.</title>
        <authorList>
            <person name="Whitman W."/>
        </authorList>
    </citation>
    <scope>NUCLEOTIDE SEQUENCE [LARGE SCALE GENOMIC DNA]</scope>
    <source>
        <strain evidence="6 7">CECT 7287</strain>
    </source>
</reference>
<dbReference type="Pfam" id="PF05199">
    <property type="entry name" value="GMC_oxred_C"/>
    <property type="match status" value="1"/>
</dbReference>
<comment type="caution">
    <text evidence="6">The sequence shown here is derived from an EMBL/GenBank/DDBJ whole genome shotgun (WGS) entry which is preliminary data.</text>
</comment>
<dbReference type="SUPFAM" id="SSF54373">
    <property type="entry name" value="FAD-linked reductases, C-terminal domain"/>
    <property type="match status" value="1"/>
</dbReference>
<evidence type="ECO:0000256" key="4">
    <source>
        <dbReference type="ARBA" id="ARBA00023002"/>
    </source>
</evidence>
<dbReference type="PANTHER" id="PTHR46056">
    <property type="entry name" value="LONG-CHAIN-ALCOHOL OXIDASE"/>
    <property type="match status" value="1"/>
</dbReference>
<accession>A0A3D9ICW9</accession>
<keyword evidence="2" id="KW-0285">Flavoprotein</keyword>